<keyword evidence="1" id="KW-0808">Transferase</keyword>
<name>A0A0M9AEW6_THEAQ</name>
<accession>A0A0M9AEW6</accession>
<evidence type="ECO:0000313" key="2">
    <source>
        <dbReference type="Proteomes" id="UP000037685"/>
    </source>
</evidence>
<dbReference type="EMBL" id="LHCI01000106">
    <property type="protein sequence ID" value="KOX89281.1"/>
    <property type="molecule type" value="Genomic_DNA"/>
</dbReference>
<dbReference type="RefSeq" id="WP_053767149.1">
    <property type="nucleotide sequence ID" value="NZ_LHCI01000106.1"/>
</dbReference>
<dbReference type="InterPro" id="IPR027417">
    <property type="entry name" value="P-loop_NTPase"/>
</dbReference>
<dbReference type="PANTHER" id="PTHR11669:SF8">
    <property type="entry name" value="DNA POLYMERASE III SUBUNIT DELTA"/>
    <property type="match status" value="1"/>
</dbReference>
<dbReference type="SUPFAM" id="SSF52540">
    <property type="entry name" value="P-loop containing nucleoside triphosphate hydrolases"/>
    <property type="match status" value="1"/>
</dbReference>
<dbReference type="PANTHER" id="PTHR11669">
    <property type="entry name" value="REPLICATION FACTOR C / DNA POLYMERASE III GAMMA-TAU SUBUNIT"/>
    <property type="match status" value="1"/>
</dbReference>
<keyword evidence="1" id="KW-0548">Nucleotidyltransferase</keyword>
<dbReference type="InterPro" id="IPR050238">
    <property type="entry name" value="DNA_Rep/Repair_Clamp_Loader"/>
</dbReference>
<sequence length="269" mass="29915">MALRPPHPWGIIGHEAILELLPRLKTATLLFSGPEGVGRRLVARWYALGLNRGFPPPFLEAHPDLLEIGPKERGLRGEAEVRLEEVEPLFDWFQSHPRERVKVAILDAAHLLTEAAANALLKLLEEPPSYGRIILIAPSGETLLPTLKSRALEVAFGPVPEERLRALTQDPDLLAYAAGAPGRLLKALSDPLAFQERLKMARRVLQSPPLERLGLLEELLAEEEGFYLLRALLQNRPRALLALDRAREALEAYVSPNLVLARLALDLEL</sequence>
<comment type="caution">
    <text evidence="1">The sequence shown here is derived from an EMBL/GenBank/DDBJ whole genome shotgun (WGS) entry which is preliminary data.</text>
</comment>
<dbReference type="GO" id="GO:0006261">
    <property type="term" value="P:DNA-templated DNA replication"/>
    <property type="evidence" value="ECO:0007669"/>
    <property type="project" value="TreeGrafter"/>
</dbReference>
<dbReference type="PATRIC" id="fig|271.14.peg.528"/>
<evidence type="ECO:0000313" key="1">
    <source>
        <dbReference type="EMBL" id="KOX89281.1"/>
    </source>
</evidence>
<dbReference type="Proteomes" id="UP000037685">
    <property type="component" value="Unassembled WGS sequence"/>
</dbReference>
<gene>
    <name evidence="1" type="primary">dnaX_1</name>
    <name evidence="1" type="ORF">BVI061214_00439</name>
</gene>
<reference evidence="1 2" key="1">
    <citation type="submission" date="2015-07" db="EMBL/GenBank/DDBJ databases">
        <authorList>
            <person name="Noorani M."/>
        </authorList>
    </citation>
    <scope>NUCLEOTIDE SEQUENCE [LARGE SCALE GENOMIC DNA]</scope>
    <source>
        <strain evidence="2">ATCC 25104 / DSM 625 / JCM 10724 / NBRC 103206 / NCIMB 11243 / YT-1</strain>
    </source>
</reference>
<protein>
    <submittedName>
        <fullName evidence="1">DNA polymerase III subunit tau</fullName>
        <ecNumber evidence="1">2.7.7.7</ecNumber>
    </submittedName>
</protein>
<dbReference type="Gene3D" id="3.40.50.300">
    <property type="entry name" value="P-loop containing nucleotide triphosphate hydrolases"/>
    <property type="match status" value="1"/>
</dbReference>
<proteinExistence type="predicted"/>
<dbReference type="AlphaFoldDB" id="A0A0M9AEW6"/>
<dbReference type="Pfam" id="PF13177">
    <property type="entry name" value="DNA_pol3_delta2"/>
    <property type="match status" value="1"/>
</dbReference>
<dbReference type="EC" id="2.7.7.7" evidence="1"/>
<dbReference type="GO" id="GO:0003887">
    <property type="term" value="F:DNA-directed DNA polymerase activity"/>
    <property type="evidence" value="ECO:0007669"/>
    <property type="project" value="UniProtKB-EC"/>
</dbReference>
<organism evidence="1 2">
    <name type="scientific">Thermus aquaticus</name>
    <dbReference type="NCBI Taxonomy" id="271"/>
    <lineage>
        <taxon>Bacteria</taxon>
        <taxon>Thermotogati</taxon>
        <taxon>Deinococcota</taxon>
        <taxon>Deinococci</taxon>
        <taxon>Thermales</taxon>
        <taxon>Thermaceae</taxon>
        <taxon>Thermus</taxon>
    </lineage>
</organism>